<dbReference type="Gene3D" id="3.90.940.10">
    <property type="match status" value="1"/>
</dbReference>
<dbReference type="GO" id="GO:0003677">
    <property type="term" value="F:DNA binding"/>
    <property type="evidence" value="ECO:0007669"/>
    <property type="project" value="InterPro"/>
</dbReference>
<evidence type="ECO:0000313" key="3">
    <source>
        <dbReference type="EMBL" id="GAI33374.1"/>
    </source>
</evidence>
<sequence>CRRCDGGSPIFPKKYTRFEKARIVGARALQIAMGAPVLIEVPGEMGNPIDIALLEFEKEAIPITVVRRLPGESRVSSEK</sequence>
<comment type="caution">
    <text evidence="3">The sequence shown here is derived from an EMBL/GenBank/DDBJ whole genome shotgun (WGS) entry which is preliminary data.</text>
</comment>
<organism evidence="3">
    <name type="scientific">marine sediment metagenome</name>
    <dbReference type="NCBI Taxonomy" id="412755"/>
    <lineage>
        <taxon>unclassified sequences</taxon>
        <taxon>metagenomes</taxon>
        <taxon>ecological metagenomes</taxon>
    </lineage>
</organism>
<dbReference type="GO" id="GO:0042797">
    <property type="term" value="P:tRNA transcription by RNA polymerase III"/>
    <property type="evidence" value="ECO:0007669"/>
    <property type="project" value="TreeGrafter"/>
</dbReference>
<dbReference type="SMART" id="SM01409">
    <property type="entry name" value="RNA_pol_Rpb6"/>
    <property type="match status" value="1"/>
</dbReference>
<reference evidence="3" key="1">
    <citation type="journal article" date="2014" name="Front. Microbiol.">
        <title>High frequency of phylogenetically diverse reductive dehalogenase-homologous genes in deep subseafloor sedimentary metagenomes.</title>
        <authorList>
            <person name="Kawai M."/>
            <person name="Futagami T."/>
            <person name="Toyoda A."/>
            <person name="Takaki Y."/>
            <person name="Nishi S."/>
            <person name="Hori S."/>
            <person name="Arai W."/>
            <person name="Tsubouchi T."/>
            <person name="Morono Y."/>
            <person name="Uchiyama I."/>
            <person name="Ito T."/>
            <person name="Fujiyama A."/>
            <person name="Inagaki F."/>
            <person name="Takami H."/>
        </authorList>
    </citation>
    <scope>NUCLEOTIDE SEQUENCE</scope>
    <source>
        <strain evidence="3">Expedition CK06-06</strain>
    </source>
</reference>
<proteinExistence type="inferred from homology"/>
<name>X1PR39_9ZZZZ</name>
<keyword evidence="2" id="KW-0804">Transcription</keyword>
<evidence type="ECO:0008006" key="4">
    <source>
        <dbReference type="Google" id="ProtNLM"/>
    </source>
</evidence>
<dbReference type="InterPro" id="IPR006111">
    <property type="entry name" value="Rpo6/Rpb6"/>
</dbReference>
<evidence type="ECO:0000256" key="2">
    <source>
        <dbReference type="ARBA" id="ARBA00023163"/>
    </source>
</evidence>
<dbReference type="PROSITE" id="PS01111">
    <property type="entry name" value="RNA_POL_K_14KD"/>
    <property type="match status" value="1"/>
</dbReference>
<dbReference type="InterPro" id="IPR020708">
    <property type="entry name" value="DNA-dir_RNA_polK_14-18kDa_CS"/>
</dbReference>
<feature type="non-terminal residue" evidence="3">
    <location>
        <position position="1"/>
    </location>
</feature>
<dbReference type="Pfam" id="PF01192">
    <property type="entry name" value="RNA_pol_Rpb6"/>
    <property type="match status" value="1"/>
</dbReference>
<dbReference type="PANTHER" id="PTHR47227:SF5">
    <property type="entry name" value="DNA-DIRECTED RNA POLYMERASES I, II, AND III SUBUNIT RPABC2"/>
    <property type="match status" value="1"/>
</dbReference>
<gene>
    <name evidence="3" type="ORF">S06H3_49122</name>
</gene>
<dbReference type="AlphaFoldDB" id="X1PR39"/>
<accession>X1PR39</accession>
<keyword evidence="1" id="KW-0240">DNA-directed RNA polymerase</keyword>
<protein>
    <recommendedName>
        <fullName evidence="4">DNA-directed RNA polymerase</fullName>
    </recommendedName>
</protein>
<dbReference type="InterPro" id="IPR036161">
    <property type="entry name" value="RPB6/omega-like_sf"/>
</dbReference>
<dbReference type="InterPro" id="IPR006110">
    <property type="entry name" value="Pol_omega/Rpo6/RPB6"/>
</dbReference>
<dbReference type="SUPFAM" id="SSF63562">
    <property type="entry name" value="RPB6/omega subunit-like"/>
    <property type="match status" value="1"/>
</dbReference>
<dbReference type="EMBL" id="BARV01030999">
    <property type="protein sequence ID" value="GAI33374.1"/>
    <property type="molecule type" value="Genomic_DNA"/>
</dbReference>
<evidence type="ECO:0000256" key="1">
    <source>
        <dbReference type="ARBA" id="ARBA00022478"/>
    </source>
</evidence>
<dbReference type="NCBIfam" id="NF002208">
    <property type="entry name" value="PRK01099.1-3"/>
    <property type="match status" value="1"/>
</dbReference>
<dbReference type="GO" id="GO:0006366">
    <property type="term" value="P:transcription by RNA polymerase II"/>
    <property type="evidence" value="ECO:0007669"/>
    <property type="project" value="TreeGrafter"/>
</dbReference>
<dbReference type="PANTHER" id="PTHR47227">
    <property type="entry name" value="DNA-DIRECTED RNA POLYMERASE SUBUNIT K"/>
    <property type="match status" value="1"/>
</dbReference>
<dbReference type="GO" id="GO:0003899">
    <property type="term" value="F:DNA-directed RNA polymerase activity"/>
    <property type="evidence" value="ECO:0007669"/>
    <property type="project" value="InterPro"/>
</dbReference>
<dbReference type="HAMAP" id="MF_00192">
    <property type="entry name" value="RNApol_arch_Rpo6"/>
    <property type="match status" value="1"/>
</dbReference>
<dbReference type="GO" id="GO:0000428">
    <property type="term" value="C:DNA-directed RNA polymerase complex"/>
    <property type="evidence" value="ECO:0007669"/>
    <property type="project" value="UniProtKB-KW"/>
</dbReference>
<dbReference type="GO" id="GO:0006360">
    <property type="term" value="P:transcription by RNA polymerase I"/>
    <property type="evidence" value="ECO:0007669"/>
    <property type="project" value="TreeGrafter"/>
</dbReference>